<feature type="compositionally biased region" description="Basic residues" evidence="1">
    <location>
        <begin position="184"/>
        <end position="197"/>
    </location>
</feature>
<dbReference type="AlphaFoldDB" id="A0A8H6AJ55"/>
<feature type="compositionally biased region" description="Polar residues" evidence="1">
    <location>
        <begin position="161"/>
        <end position="173"/>
    </location>
</feature>
<keyword evidence="3" id="KW-1185">Reference proteome</keyword>
<feature type="region of interest" description="Disordered" evidence="1">
    <location>
        <begin position="161"/>
        <end position="199"/>
    </location>
</feature>
<evidence type="ECO:0000313" key="2">
    <source>
        <dbReference type="EMBL" id="KAF5868347.1"/>
    </source>
</evidence>
<feature type="region of interest" description="Disordered" evidence="1">
    <location>
        <begin position="67"/>
        <end position="96"/>
    </location>
</feature>
<sequence length="361" mass="42060">MDGSMTSDQQVQDNQKFLEQVYLHPLTQYQSSNYVDPSHVMYDSQHSRWIDPSVEVLEQICQRDGGLNYPLSDEDNPRSLYPEVPDPNASTEPYYVHSGLNRTDIPALAQQTNPEASVAPSDSAAGQSVAVNNYNHNHNTTMGDESHESQNLVDRNMQNTQTEDMNADAQSDTSDSEAPETRKSKNKGATQRKRRPWTTRTEFNYPRVWMTEQEMKIIDPEYEKNPRLAFKDMTNAKNGMKSFQINWDQVELLNEHRRNVAHEENERMKRSAPGTYVQKFIPKPYCPNGRLRECRDEWLRRKQTGEVSDSWTNRMRRTADHRRYNPEFEDTIAVEKNYVISLKEVEKPHIKRCDPEGNREE</sequence>
<accession>A0A8H6AJ55</accession>
<evidence type="ECO:0000313" key="3">
    <source>
        <dbReference type="Proteomes" id="UP000531561"/>
    </source>
</evidence>
<organism evidence="2 3">
    <name type="scientific">Botrytis fragariae</name>
    <dbReference type="NCBI Taxonomy" id="1964551"/>
    <lineage>
        <taxon>Eukaryota</taxon>
        <taxon>Fungi</taxon>
        <taxon>Dikarya</taxon>
        <taxon>Ascomycota</taxon>
        <taxon>Pezizomycotina</taxon>
        <taxon>Leotiomycetes</taxon>
        <taxon>Helotiales</taxon>
        <taxon>Sclerotiniaceae</taxon>
        <taxon>Botrytis</taxon>
    </lineage>
</organism>
<comment type="caution">
    <text evidence="2">The sequence shown here is derived from an EMBL/GenBank/DDBJ whole genome shotgun (WGS) entry which is preliminary data.</text>
</comment>
<dbReference type="RefSeq" id="XP_037187296.1">
    <property type="nucleotide sequence ID" value="XM_037337916.1"/>
</dbReference>
<reference evidence="2 3" key="1">
    <citation type="journal article" date="2020" name="Phytopathology">
        <title>A high-quality genome resource of Botrytis fragariae, a new and rapidly spreading fungal pathogen causing strawberry gray mold in the U.S.A.</title>
        <authorList>
            <person name="Wu Y."/>
            <person name="Saski C.A."/>
            <person name="Schnabel G."/>
            <person name="Xiao S."/>
            <person name="Hu M."/>
        </authorList>
    </citation>
    <scope>NUCLEOTIDE SEQUENCE [LARGE SCALE GENOMIC DNA]</scope>
    <source>
        <strain evidence="2 3">BVB16</strain>
    </source>
</reference>
<dbReference type="OrthoDB" id="3530632at2759"/>
<name>A0A8H6AJ55_9HELO</name>
<dbReference type="EMBL" id="JABFCT010000026">
    <property type="protein sequence ID" value="KAF5868347.1"/>
    <property type="molecule type" value="Genomic_DNA"/>
</dbReference>
<dbReference type="GeneID" id="59261608"/>
<gene>
    <name evidence="2" type="ORF">Bfra_007545</name>
</gene>
<protein>
    <submittedName>
        <fullName evidence="2">Uncharacterized protein</fullName>
    </submittedName>
</protein>
<dbReference type="Proteomes" id="UP000531561">
    <property type="component" value="Unassembled WGS sequence"/>
</dbReference>
<proteinExistence type="predicted"/>
<evidence type="ECO:0000256" key="1">
    <source>
        <dbReference type="SAM" id="MobiDB-lite"/>
    </source>
</evidence>